<keyword evidence="3" id="KW-0732">Signal</keyword>
<sequence length="424" mass="46090">MSNRHLTRRQIITTAGAAGVASLAGCSGSGNNGSGNGGGNGESSATFWAWNDPGLSPIRKEQANKLAQNSDKISDISWEYYPFENYLAKATTAIPAGNAPDSLALSVLWVPRFADKGVALDLEKNGFNPDDYVSAARSNASYNGTLWAVPWYADCRLIAINKKMFKDAGLEVPDPTHRPSWEEFGSWVDTLANTHGTAFSMSAGEGFDCFVLSNGSGYLNDDGSKAIINNDAALEAANFLQSKIVQDESIIARNPGGTNAIEDLLAGESAMCFAGSWQYPRLRDSGLDWQYIPYPSGPKIDKSHTWSAGVFYSIPSRGGANQEIGLEWLNYINSMEVQKNVTKSMGGFPGRKDAYETDTFKKFIKNNPKLKPVAQEMENTVSFPSHPEVSKMWDSVHTEAQAMWQGKNPKQALDKAAQDIDALL</sequence>
<name>A0AAV3UI17_9EURY</name>
<evidence type="ECO:0000313" key="5">
    <source>
        <dbReference type="Proteomes" id="UP001501729"/>
    </source>
</evidence>
<organism evidence="4 5">
    <name type="scientific">Haladaptatus pallidirubidus</name>
    <dbReference type="NCBI Taxonomy" id="1008152"/>
    <lineage>
        <taxon>Archaea</taxon>
        <taxon>Methanobacteriati</taxon>
        <taxon>Methanobacteriota</taxon>
        <taxon>Stenosarchaea group</taxon>
        <taxon>Halobacteria</taxon>
        <taxon>Halobacteriales</taxon>
        <taxon>Haladaptataceae</taxon>
        <taxon>Haladaptatus</taxon>
    </lineage>
</organism>
<dbReference type="GO" id="GO:0015768">
    <property type="term" value="P:maltose transport"/>
    <property type="evidence" value="ECO:0007669"/>
    <property type="project" value="TreeGrafter"/>
</dbReference>
<dbReference type="PANTHER" id="PTHR30061:SF50">
    <property type="entry name" value="MALTOSE_MALTODEXTRIN-BINDING PERIPLASMIC PROTEIN"/>
    <property type="match status" value="1"/>
</dbReference>
<dbReference type="GO" id="GO:0042956">
    <property type="term" value="P:maltodextrin transmembrane transport"/>
    <property type="evidence" value="ECO:0007669"/>
    <property type="project" value="TreeGrafter"/>
</dbReference>
<dbReference type="RefSeq" id="WP_227777675.1">
    <property type="nucleotide sequence ID" value="NZ_BAABKX010000008.1"/>
</dbReference>
<dbReference type="Proteomes" id="UP001501729">
    <property type="component" value="Unassembled WGS sequence"/>
</dbReference>
<evidence type="ECO:0000256" key="1">
    <source>
        <dbReference type="ARBA" id="ARBA00008520"/>
    </source>
</evidence>
<dbReference type="InterPro" id="IPR006059">
    <property type="entry name" value="SBP"/>
</dbReference>
<dbReference type="GeneID" id="68616284"/>
<dbReference type="GO" id="GO:0055052">
    <property type="term" value="C:ATP-binding cassette (ABC) transporter complex, substrate-binding subunit-containing"/>
    <property type="evidence" value="ECO:0007669"/>
    <property type="project" value="TreeGrafter"/>
</dbReference>
<dbReference type="SUPFAM" id="SSF53850">
    <property type="entry name" value="Periplasmic binding protein-like II"/>
    <property type="match status" value="1"/>
</dbReference>
<dbReference type="AlphaFoldDB" id="A0AAV3UI17"/>
<evidence type="ECO:0000313" key="4">
    <source>
        <dbReference type="EMBL" id="GAA5051069.1"/>
    </source>
</evidence>
<accession>A0AAV3UI17</accession>
<reference evidence="4 5" key="1">
    <citation type="journal article" date="2019" name="Int. J. Syst. Evol. Microbiol.">
        <title>The Global Catalogue of Microorganisms (GCM) 10K type strain sequencing project: providing services to taxonomists for standard genome sequencing and annotation.</title>
        <authorList>
            <consortium name="The Broad Institute Genomics Platform"/>
            <consortium name="The Broad Institute Genome Sequencing Center for Infectious Disease"/>
            <person name="Wu L."/>
            <person name="Ma J."/>
        </authorList>
    </citation>
    <scope>NUCLEOTIDE SEQUENCE [LARGE SCALE GENOMIC DNA]</scope>
    <source>
        <strain evidence="4 5">JCM 17504</strain>
    </source>
</reference>
<comment type="caution">
    <text evidence="4">The sequence shown here is derived from an EMBL/GenBank/DDBJ whole genome shotgun (WGS) entry which is preliminary data.</text>
</comment>
<evidence type="ECO:0000256" key="3">
    <source>
        <dbReference type="ARBA" id="ARBA00022729"/>
    </source>
</evidence>
<dbReference type="Pfam" id="PF13416">
    <property type="entry name" value="SBP_bac_8"/>
    <property type="match status" value="1"/>
</dbReference>
<dbReference type="PROSITE" id="PS51318">
    <property type="entry name" value="TAT"/>
    <property type="match status" value="1"/>
</dbReference>
<gene>
    <name evidence="4" type="ORF">GCM10025751_25900</name>
</gene>
<keyword evidence="5" id="KW-1185">Reference proteome</keyword>
<dbReference type="GO" id="GO:1901982">
    <property type="term" value="F:maltose binding"/>
    <property type="evidence" value="ECO:0007669"/>
    <property type="project" value="TreeGrafter"/>
</dbReference>
<evidence type="ECO:0000256" key="2">
    <source>
        <dbReference type="ARBA" id="ARBA00022448"/>
    </source>
</evidence>
<dbReference type="EMBL" id="BAABKX010000008">
    <property type="protein sequence ID" value="GAA5051069.1"/>
    <property type="molecule type" value="Genomic_DNA"/>
</dbReference>
<dbReference type="PANTHER" id="PTHR30061">
    <property type="entry name" value="MALTOSE-BINDING PERIPLASMIC PROTEIN"/>
    <property type="match status" value="1"/>
</dbReference>
<protein>
    <submittedName>
        <fullName evidence="4">Sugar ABC transporter substrate-binding protein</fullName>
    </submittedName>
</protein>
<keyword evidence="2" id="KW-0813">Transport</keyword>
<dbReference type="PROSITE" id="PS51257">
    <property type="entry name" value="PROKAR_LIPOPROTEIN"/>
    <property type="match status" value="1"/>
</dbReference>
<dbReference type="InterPro" id="IPR006311">
    <property type="entry name" value="TAT_signal"/>
</dbReference>
<comment type="similarity">
    <text evidence="1">Belongs to the bacterial solute-binding protein 1 family.</text>
</comment>
<dbReference type="Gene3D" id="3.40.190.10">
    <property type="entry name" value="Periplasmic binding protein-like II"/>
    <property type="match status" value="1"/>
</dbReference>
<proteinExistence type="inferred from homology"/>